<feature type="transmembrane region" description="Helical" evidence="1">
    <location>
        <begin position="347"/>
        <end position="369"/>
    </location>
</feature>
<name>A0A558GI80_9CORY</name>
<comment type="caution">
    <text evidence="4">The sequence shown here is derived from an EMBL/GenBank/DDBJ whole genome shotgun (WGS) entry which is preliminary data.</text>
</comment>
<feature type="transmembrane region" description="Helical" evidence="1">
    <location>
        <begin position="144"/>
        <end position="164"/>
    </location>
</feature>
<feature type="transmembrane region" description="Helical" evidence="1">
    <location>
        <begin position="206"/>
        <end position="226"/>
    </location>
</feature>
<dbReference type="Proteomes" id="UP000320531">
    <property type="component" value="Unassembled WGS sequence"/>
</dbReference>
<evidence type="ECO:0000313" key="5">
    <source>
        <dbReference type="Proteomes" id="UP000320531"/>
    </source>
</evidence>
<dbReference type="PANTHER" id="PTHR23028">
    <property type="entry name" value="ACETYLTRANSFERASE"/>
    <property type="match status" value="1"/>
</dbReference>
<sequence>MAKSSTYRTDIDGLRGLAIALVVFFHVFVGKVSAGVDVFLLIGGVFFFGPQIRNALNPRGLTPVQVVIRMLRRLFPALVVTVTVTLALALIVFPPTRWGREGREALSSLAYVQNFALSAAGQDYAAIGQDVSTYQHLWSMSAQLQIYLGSLLVIFLCAGVYRLCGRREGKALVSGINMAPWGLGIATLASFLYAMYLHGVDQGTNYYSPLSRFWEIGLGGLLGLWLTQPGTHRMSGTAGAGHRKTDWSLVGLALILATGVVMDGAQQFPGPATLMPLAGAALIIVAGPSSRLGRLLTTAPFQFLGRISYSLYLWHWPLLVLVTYLLSGGESNRDGMGILAAVGTTRGLAAGAGVIALSVVLAWLTLSYVEVPTRQKTKPGERSWAPGRLVGVEKGVTAGIAALTVSAIALAAWAQPPAVSDSTASISESDTIDYPGPDALLNGVEVPPRDPVPNALNPIESFYPASHADGCTALFEHEEPILTHQRNTEDIPCAYGDLESARTMYLFGNSHADHILTTLDIVGRDQGIRIVPLLKMGCFPGGEPKRSDGHDYPECAAWTEAALEYMEANPATEGTFLISTQPAPGTMGPEQTPEGLRTVVERLNSAGMRVWGLRDTPWPHTSAGPLDVRDCVAAGGYVAGDPLLDCGVERDDSLLAENPAVSALAGLDVTHLDLTNAMCGPERCPGVIGNVMVYRDSSHLTNTFAAMLSDGLERQMYGGTLPSDEFAEEPAAPSL</sequence>
<evidence type="ECO:0000259" key="3">
    <source>
        <dbReference type="Pfam" id="PF19040"/>
    </source>
</evidence>
<evidence type="ECO:0000259" key="2">
    <source>
        <dbReference type="Pfam" id="PF01757"/>
    </source>
</evidence>
<dbReference type="InterPro" id="IPR043968">
    <property type="entry name" value="SGNH"/>
</dbReference>
<keyword evidence="4" id="KW-0012">Acyltransferase</keyword>
<keyword evidence="4" id="KW-0808">Transferase</keyword>
<dbReference type="GO" id="GO:0009103">
    <property type="term" value="P:lipopolysaccharide biosynthetic process"/>
    <property type="evidence" value="ECO:0007669"/>
    <property type="project" value="TreeGrafter"/>
</dbReference>
<feature type="domain" description="Acyltransferase 3" evidence="2">
    <location>
        <begin position="10"/>
        <end position="363"/>
    </location>
</feature>
<keyword evidence="1" id="KW-0472">Membrane</keyword>
<dbReference type="GO" id="GO:0016747">
    <property type="term" value="F:acyltransferase activity, transferring groups other than amino-acyl groups"/>
    <property type="evidence" value="ECO:0007669"/>
    <property type="project" value="InterPro"/>
</dbReference>
<proteinExistence type="predicted"/>
<keyword evidence="1" id="KW-0812">Transmembrane</keyword>
<feature type="transmembrane region" description="Helical" evidence="1">
    <location>
        <begin position="12"/>
        <end position="29"/>
    </location>
</feature>
<feature type="transmembrane region" description="Helical" evidence="1">
    <location>
        <begin position="390"/>
        <end position="414"/>
    </location>
</feature>
<evidence type="ECO:0000256" key="1">
    <source>
        <dbReference type="SAM" id="Phobius"/>
    </source>
</evidence>
<accession>A0A558GI80</accession>
<reference evidence="4 5" key="1">
    <citation type="submission" date="2019-07" db="EMBL/GenBank/DDBJ databases">
        <title>Draft genome of C. aurimucosum strain 14-2523.</title>
        <authorList>
            <person name="Pacheco L.G.C."/>
            <person name="Aguiar E.R.G.R."/>
            <person name="Navas J."/>
            <person name="Santos C.S."/>
            <person name="Rocha D.J.P.G."/>
        </authorList>
    </citation>
    <scope>NUCLEOTIDE SEQUENCE [LARGE SCALE GENOMIC DNA]</scope>
    <source>
        <strain evidence="4 5">14-2523</strain>
    </source>
</reference>
<evidence type="ECO:0000313" key="4">
    <source>
        <dbReference type="EMBL" id="TVU56579.1"/>
    </source>
</evidence>
<dbReference type="PANTHER" id="PTHR23028:SF53">
    <property type="entry name" value="ACYL_TRANSF_3 DOMAIN-CONTAINING PROTEIN"/>
    <property type="match status" value="1"/>
</dbReference>
<protein>
    <submittedName>
        <fullName evidence="4">Acyltransferase</fullName>
    </submittedName>
</protein>
<dbReference type="AlphaFoldDB" id="A0A558GI80"/>
<dbReference type="GO" id="GO:0016020">
    <property type="term" value="C:membrane"/>
    <property type="evidence" value="ECO:0007669"/>
    <property type="project" value="TreeGrafter"/>
</dbReference>
<dbReference type="Pfam" id="PF19040">
    <property type="entry name" value="SGNH"/>
    <property type="match status" value="1"/>
</dbReference>
<organism evidence="4 5">
    <name type="scientific">Corynebacterium aurimucosum</name>
    <dbReference type="NCBI Taxonomy" id="169292"/>
    <lineage>
        <taxon>Bacteria</taxon>
        <taxon>Bacillati</taxon>
        <taxon>Actinomycetota</taxon>
        <taxon>Actinomycetes</taxon>
        <taxon>Mycobacteriales</taxon>
        <taxon>Corynebacteriaceae</taxon>
        <taxon>Corynebacterium</taxon>
    </lineage>
</organism>
<dbReference type="Pfam" id="PF01757">
    <property type="entry name" value="Acyl_transf_3"/>
    <property type="match status" value="1"/>
</dbReference>
<feature type="transmembrane region" description="Helical" evidence="1">
    <location>
        <begin position="309"/>
        <end position="327"/>
    </location>
</feature>
<dbReference type="InterPro" id="IPR050879">
    <property type="entry name" value="Acyltransferase_3"/>
</dbReference>
<feature type="transmembrane region" description="Helical" evidence="1">
    <location>
        <begin position="271"/>
        <end position="288"/>
    </location>
</feature>
<feature type="transmembrane region" description="Helical" evidence="1">
    <location>
        <begin position="171"/>
        <end position="194"/>
    </location>
</feature>
<keyword evidence="1" id="KW-1133">Transmembrane helix</keyword>
<feature type="transmembrane region" description="Helical" evidence="1">
    <location>
        <begin position="35"/>
        <end position="53"/>
    </location>
</feature>
<feature type="transmembrane region" description="Helical" evidence="1">
    <location>
        <begin position="74"/>
        <end position="93"/>
    </location>
</feature>
<dbReference type="EMBL" id="VMTY01000020">
    <property type="protein sequence ID" value="TVU56579.1"/>
    <property type="molecule type" value="Genomic_DNA"/>
</dbReference>
<feature type="domain" description="SGNH" evidence="3">
    <location>
        <begin position="489"/>
        <end position="711"/>
    </location>
</feature>
<feature type="transmembrane region" description="Helical" evidence="1">
    <location>
        <begin position="247"/>
        <end position="265"/>
    </location>
</feature>
<gene>
    <name evidence="4" type="ORF">FQK23_07280</name>
</gene>
<dbReference type="InterPro" id="IPR002656">
    <property type="entry name" value="Acyl_transf_3_dom"/>
</dbReference>